<dbReference type="Gene3D" id="6.10.250.3120">
    <property type="match status" value="1"/>
</dbReference>
<feature type="region of interest" description="Disordered" evidence="9">
    <location>
        <begin position="1245"/>
        <end position="1293"/>
    </location>
</feature>
<dbReference type="OrthoDB" id="10063560at2759"/>
<evidence type="ECO:0000256" key="1">
    <source>
        <dbReference type="ARBA" id="ARBA00004245"/>
    </source>
</evidence>
<dbReference type="Pfam" id="PF08688">
    <property type="entry name" value="ASD1"/>
    <property type="match status" value="1"/>
</dbReference>
<dbReference type="RefSeq" id="XP_030649566.1">
    <property type="nucleotide sequence ID" value="XM_030793706.1"/>
</dbReference>
<feature type="region of interest" description="Disordered" evidence="9">
    <location>
        <begin position="32"/>
        <end position="67"/>
    </location>
</feature>
<feature type="region of interest" description="Disordered" evidence="9">
    <location>
        <begin position="113"/>
        <end position="190"/>
    </location>
</feature>
<dbReference type="Pfam" id="PF08687">
    <property type="entry name" value="ASD2"/>
    <property type="match status" value="1"/>
</dbReference>
<feature type="compositionally biased region" description="Polar residues" evidence="9">
    <location>
        <begin position="741"/>
        <end position="756"/>
    </location>
</feature>
<dbReference type="Proteomes" id="UP000504632">
    <property type="component" value="Chromosome 16"/>
</dbReference>
<sequence>MDSFNFYFERMSSLDLHHLSLPVSRLSPAKSTSSIDQYSHHHGKGDSAYSSFSGGSTAPDYPSPFPSDELQPHSFHYADLKYVKAVYNPNVIDSDSSIDKLYRSMEAISQHYRQDNSNDCLSRQDPPPSTPAHPTPPPPPARLDSFITIRNLENSRVRQSPEGQVADLPYLRSQVADSSASSSRPDSGRGHRIFQQFQRDQLNRNVADKTPEPQKSASVLSRFPPRASQPGHPRLQQQQVIAGQSENLRKRAHTIHGHPEQQCAINSWHPASNTINGNIQHKGPFYFVTGTYKSPECNAKQTERPSEDFTVEHRSPAEREQCRSVMDNMVVGGQHKRQNSRDVYNEQDEALSMKSQDENHPRDSEYNHAYNSENIYGMEQSQKVTNREIGRYHTTSHPIFYCGPEESVPSPPSNMLDQANMSTVSVKDQTVHQKKDDQLRRNKKEPFGELSCEKINKETTPLLYHLTGANRAALMNTFKNRSEPGKEFKNTEWTKSNHQKGGKEDSSSIGSSTDSQHSAISKEGMPGMLSDTCNTLDDSFKKYYKEKLKDAQCKVLRETSFKRKDLQVSCSQRVKHCLQQRPSVLPTVSQETQLSLEDSGPSQYISPGMDKENVMEITKDCFGEIEERIEREIQNVAQPQVARIGGRKRLTAEQKKLSNSEPEKLHHLADGISHATCHSLDNETEGQTTEDTQGLVAARRKVFEMRGRALSASSISKTSLKHLQHKALVAYMERKTGNKGAESQQPIPQVPSQRHSTAGRPLDFGSRAQPNNMGSKKKQHRPLSAGRILDSSMSSVRYAQFSSAQPSGHTRQSSWKETLRPYSGKSASVENLLDQPEAPGGYRARSTSTPHTFQVQNSTSIAPTSQMSSHQRVEAETAVHKSHAASVPDERRVRMVSQRGKSMEELGVTRVSEPLGLSKSSEQLDQLLSQHTRLGREKRAVSVSHDNQAKIPEHTFRKPFLSQGSTPLIISFDDSVTGPRNHSPSQATGLAPSTQAKALSSSPASSTSGSVHGDTGVGSHNEQPPPPAQDQEYNDTGVRSISMPSLLKGHSEGDTGDSKIKTVAPPQSPTKEFSSKDESETENSNPSPNLSEEVCLSPGVTTDRSLWVSHPEANEKEAECSPGHDKMDVMEDKMPLPSPQGSEHQRAHSHTVPDFDVSQGSEEGREVETKEPELNENPVGEAEGMQVNGYKDQSPWEVLVEEVLSADQSLARALRPVTNRKTALMLMEQLLSEDTLLMEEHYKTKQTQKLSSDEQPINSAETAEDVEKPPCALDPTDEGVSTTPQAQDTKCFSNSDITEKKRQLIARIEERLRSLEESRSSLLGEEEANGARGNAMEALVRERCVPAEHERYMLFVGDLERVVSLLLCLSARLARVQNALSTVDEHTDAEEKQSLDNRHRLLCKQREDAKDLKDNLDRRERVVSTFLSKHLTESQFQEYRRFVQTKASLLIRQKDLDERRQLGEEQLEALLSSLSS</sequence>
<dbReference type="GO" id="GO:0043296">
    <property type="term" value="C:apical junction complex"/>
    <property type="evidence" value="ECO:0007669"/>
    <property type="project" value="TreeGrafter"/>
</dbReference>
<feature type="region of interest" description="Disordered" evidence="9">
    <location>
        <begin position="736"/>
        <end position="783"/>
    </location>
</feature>
<dbReference type="GO" id="GO:0016324">
    <property type="term" value="C:apical plasma membrane"/>
    <property type="evidence" value="ECO:0007669"/>
    <property type="project" value="TreeGrafter"/>
</dbReference>
<feature type="compositionally biased region" description="Basic and acidic residues" evidence="9">
    <location>
        <begin position="947"/>
        <end position="956"/>
    </location>
</feature>
<proteinExistence type="inferred from homology"/>
<dbReference type="GO" id="GO:0030864">
    <property type="term" value="C:cortical actin cytoskeleton"/>
    <property type="evidence" value="ECO:0007669"/>
    <property type="project" value="TreeGrafter"/>
</dbReference>
<evidence type="ECO:0000259" key="11">
    <source>
        <dbReference type="PROSITE" id="PS51307"/>
    </source>
</evidence>
<dbReference type="GeneID" id="115829569"/>
<feature type="domain" description="ASD1" evidence="10">
    <location>
        <begin position="548"/>
        <end position="669"/>
    </location>
</feature>
<feature type="coiled-coil region" evidence="8">
    <location>
        <begin position="1298"/>
        <end position="1325"/>
    </location>
</feature>
<evidence type="ECO:0000256" key="9">
    <source>
        <dbReference type="SAM" id="MobiDB-lite"/>
    </source>
</evidence>
<dbReference type="PANTHER" id="PTHR15012:SF37">
    <property type="entry name" value="PROTEIN SHROOM1"/>
    <property type="match status" value="1"/>
</dbReference>
<dbReference type="InterPro" id="IPR027685">
    <property type="entry name" value="Shroom_fam"/>
</dbReference>
<evidence type="ECO:0000313" key="15">
    <source>
        <dbReference type="RefSeq" id="XP_030649567.1"/>
    </source>
</evidence>
<dbReference type="GO" id="GO:0007015">
    <property type="term" value="P:actin filament organization"/>
    <property type="evidence" value="ECO:0007669"/>
    <property type="project" value="TreeGrafter"/>
</dbReference>
<feature type="region of interest" description="Disordered" evidence="9">
    <location>
        <begin position="298"/>
        <end position="318"/>
    </location>
</feature>
<protein>
    <submittedName>
        <fullName evidence="13 14">Protein Shroom1-like</fullName>
    </submittedName>
</protein>
<dbReference type="GO" id="GO:0051015">
    <property type="term" value="F:actin filament binding"/>
    <property type="evidence" value="ECO:0007669"/>
    <property type="project" value="InterPro"/>
</dbReference>
<comment type="subcellular location">
    <subcellularLocation>
        <location evidence="1">Cytoplasm</location>
        <location evidence="1">Cytoskeleton</location>
    </subcellularLocation>
</comment>
<feature type="compositionally biased region" description="Basic and acidic residues" evidence="9">
    <location>
        <begin position="480"/>
        <end position="492"/>
    </location>
</feature>
<dbReference type="PANTHER" id="PTHR15012">
    <property type="entry name" value="APICAL PROTEIN/SHROOM-RELATED"/>
    <property type="match status" value="1"/>
</dbReference>
<feature type="compositionally biased region" description="Polar residues" evidence="9">
    <location>
        <begin position="978"/>
        <end position="999"/>
    </location>
</feature>
<gene>
    <name evidence="13 14 15" type="primary">LOC115829569</name>
</gene>
<keyword evidence="12" id="KW-1185">Reference proteome</keyword>
<dbReference type="PROSITE" id="PS51307">
    <property type="entry name" value="ASD2"/>
    <property type="match status" value="1"/>
</dbReference>
<evidence type="ECO:0000256" key="3">
    <source>
        <dbReference type="ARBA" id="ARBA00022490"/>
    </source>
</evidence>
<name>A0A6J2WZH4_CHACN</name>
<dbReference type="RefSeq" id="XP_030649567.1">
    <property type="nucleotide sequence ID" value="XM_030793707.1"/>
</dbReference>
<evidence type="ECO:0000256" key="4">
    <source>
        <dbReference type="ARBA" id="ARBA00022701"/>
    </source>
</evidence>
<comment type="similarity">
    <text evidence="2">Belongs to the shroom family.</text>
</comment>
<keyword evidence="5 7" id="KW-0009">Actin-binding</keyword>
<dbReference type="PROSITE" id="PS51306">
    <property type="entry name" value="ASD1"/>
    <property type="match status" value="1"/>
</dbReference>
<dbReference type="CTD" id="134549"/>
<feature type="compositionally biased region" description="Pro residues" evidence="9">
    <location>
        <begin position="125"/>
        <end position="141"/>
    </location>
</feature>
<evidence type="ECO:0000313" key="12">
    <source>
        <dbReference type="Proteomes" id="UP000504632"/>
    </source>
</evidence>
<feature type="domain" description="ASD2" evidence="11">
    <location>
        <begin position="1197"/>
        <end position="1475"/>
    </location>
</feature>
<feature type="compositionally biased region" description="Polar residues" evidence="9">
    <location>
        <begin position="1245"/>
        <end position="1261"/>
    </location>
</feature>
<evidence type="ECO:0000256" key="5">
    <source>
        <dbReference type="ARBA" id="ARBA00023203"/>
    </source>
</evidence>
<feature type="compositionally biased region" description="Basic and acidic residues" evidence="9">
    <location>
        <begin position="301"/>
        <end position="318"/>
    </location>
</feature>
<reference evidence="13 14" key="1">
    <citation type="submission" date="2025-04" db="UniProtKB">
        <authorList>
            <consortium name="RefSeq"/>
        </authorList>
    </citation>
    <scope>IDENTIFICATION</scope>
</reference>
<evidence type="ECO:0000256" key="2">
    <source>
        <dbReference type="ARBA" id="ARBA00006469"/>
    </source>
</evidence>
<feature type="compositionally biased region" description="Low complexity" evidence="9">
    <location>
        <begin position="1000"/>
        <end position="1010"/>
    </location>
</feature>
<feature type="compositionally biased region" description="Polar residues" evidence="9">
    <location>
        <begin position="151"/>
        <end position="162"/>
    </location>
</feature>
<keyword evidence="3" id="KW-0963">Cytoplasm</keyword>
<evidence type="ECO:0000256" key="8">
    <source>
        <dbReference type="SAM" id="Coils"/>
    </source>
</evidence>
<evidence type="ECO:0000259" key="10">
    <source>
        <dbReference type="PROSITE" id="PS51306"/>
    </source>
</evidence>
<dbReference type="InterPro" id="IPR014800">
    <property type="entry name" value="ASD1_dom"/>
</dbReference>
<feature type="region of interest" description="Disordered" evidence="9">
    <location>
        <begin position="425"/>
        <end position="445"/>
    </location>
</feature>
<feature type="compositionally biased region" description="Low complexity" evidence="9">
    <location>
        <begin position="176"/>
        <end position="185"/>
    </location>
</feature>
<evidence type="ECO:0000313" key="14">
    <source>
        <dbReference type="RefSeq" id="XP_030649566.1"/>
    </source>
</evidence>
<feature type="region of interest" description="Disordered" evidence="9">
    <location>
        <begin position="330"/>
        <end position="367"/>
    </location>
</feature>
<feature type="compositionally biased region" description="Basic and acidic residues" evidence="9">
    <location>
        <begin position="1049"/>
        <end position="1060"/>
    </location>
</feature>
<feature type="compositionally biased region" description="Polar residues" evidence="9">
    <location>
        <begin position="1279"/>
        <end position="1293"/>
    </location>
</feature>
<dbReference type="RefSeq" id="XP_030649565.1">
    <property type="nucleotide sequence ID" value="XM_030793705.1"/>
</dbReference>
<evidence type="ECO:0000313" key="13">
    <source>
        <dbReference type="RefSeq" id="XP_030649565.1"/>
    </source>
</evidence>
<feature type="region of interest" description="Disordered" evidence="9">
    <location>
        <begin position="933"/>
        <end position="1186"/>
    </location>
</feature>
<keyword evidence="8" id="KW-0175">Coiled coil</keyword>
<keyword evidence="6" id="KW-0206">Cytoskeleton</keyword>
<dbReference type="InterPro" id="IPR014799">
    <property type="entry name" value="ASD2_dom"/>
</dbReference>
<dbReference type="GO" id="GO:0005912">
    <property type="term" value="C:adherens junction"/>
    <property type="evidence" value="ECO:0007669"/>
    <property type="project" value="TreeGrafter"/>
</dbReference>
<feature type="compositionally biased region" description="Low complexity" evidence="9">
    <location>
        <begin position="507"/>
        <end position="518"/>
    </location>
</feature>
<feature type="compositionally biased region" description="Basic and acidic residues" evidence="9">
    <location>
        <begin position="1112"/>
        <end position="1134"/>
    </location>
</feature>
<keyword evidence="4" id="KW-0493">Microtubule</keyword>
<feature type="region of interest" description="Disordered" evidence="9">
    <location>
        <begin position="799"/>
        <end position="853"/>
    </location>
</feature>
<organism evidence="12 14">
    <name type="scientific">Chanos chanos</name>
    <name type="common">Milkfish</name>
    <name type="synonym">Mugil chanos</name>
    <dbReference type="NCBI Taxonomy" id="29144"/>
    <lineage>
        <taxon>Eukaryota</taxon>
        <taxon>Metazoa</taxon>
        <taxon>Chordata</taxon>
        <taxon>Craniata</taxon>
        <taxon>Vertebrata</taxon>
        <taxon>Euteleostomi</taxon>
        <taxon>Actinopterygii</taxon>
        <taxon>Neopterygii</taxon>
        <taxon>Teleostei</taxon>
        <taxon>Ostariophysi</taxon>
        <taxon>Gonorynchiformes</taxon>
        <taxon>Chanidae</taxon>
        <taxon>Chanos</taxon>
    </lineage>
</organism>
<evidence type="ECO:0000256" key="7">
    <source>
        <dbReference type="PROSITE-ProRule" id="PRU00637"/>
    </source>
</evidence>
<feature type="compositionally biased region" description="Basic and acidic residues" evidence="9">
    <location>
        <begin position="355"/>
        <end position="366"/>
    </location>
</feature>
<feature type="compositionally biased region" description="Polar residues" evidence="9">
    <location>
        <begin position="799"/>
        <end position="816"/>
    </location>
</feature>
<feature type="region of interest" description="Disordered" evidence="9">
    <location>
        <begin position="206"/>
        <end position="238"/>
    </location>
</feature>
<feature type="compositionally biased region" description="Basic and acidic residues" evidence="9">
    <location>
        <begin position="429"/>
        <end position="445"/>
    </location>
</feature>
<feature type="compositionally biased region" description="Basic and acidic residues" evidence="9">
    <location>
        <begin position="1162"/>
        <end position="1173"/>
    </location>
</feature>
<dbReference type="GO" id="GO:0005874">
    <property type="term" value="C:microtubule"/>
    <property type="evidence" value="ECO:0007669"/>
    <property type="project" value="UniProtKB-KW"/>
</dbReference>
<evidence type="ECO:0000256" key="6">
    <source>
        <dbReference type="ARBA" id="ARBA00023212"/>
    </source>
</evidence>
<feature type="region of interest" description="Disordered" evidence="9">
    <location>
        <begin position="480"/>
        <end position="528"/>
    </location>
</feature>
<accession>A0A6J2WZH4</accession>